<dbReference type="PANTHER" id="PTHR47111">
    <property type="entry name" value="BCDNA.LD29892"/>
    <property type="match status" value="1"/>
</dbReference>
<evidence type="ECO:0000313" key="2">
    <source>
        <dbReference type="EMBL" id="KAG5683648.1"/>
    </source>
</evidence>
<protein>
    <recommendedName>
        <fullName evidence="1">SET domain-containing protein</fullName>
    </recommendedName>
</protein>
<sequence>MSFDTFIKIKDKCDKKSQEYRQRGNAFCGLSHNFMGIAYYNIAIAYAESKKELSMAFGNRSNAFLSTEKYNQCLESIKMARKIMFPDKLAHLNDNVRKSNAGLKISRENPENNPWNYLKLSYPANNKIPWIIEGLEMRRTEKYGRGIYSTRDLMPGDIICVEEIKATFIMTELSFNKLCANCLKTEMLNLIPCTKSASFMFCSEECLNQFHTHAEVNLIFKSNEFDSFKHLLSKIEFAFGGREKLKEYLKKPKDESFFDFDYSRVNSSNQELITYKCLMNSVSSINCPLKSSLFCNDDEDTKQLLQKLFKICMCNGINYPCINELGDNSLIPKANVVFSKFFGLVNFSCVPNVASLCVDNKIICYVKQPIKANDQLFFAPYGEFYNNNYLRSKILEGQGITCDCIACKENQSILNREFNNENLLKKIEAKDIKNLKEADKMLKEYCEKLKKYKFNSIESYIIEENINFILRSIAVNAQFPV</sequence>
<gene>
    <name evidence="2" type="ORF">PVAND_012919</name>
</gene>
<keyword evidence="3" id="KW-1185">Reference proteome</keyword>
<dbReference type="OrthoDB" id="5945798at2759"/>
<dbReference type="InterPro" id="IPR046341">
    <property type="entry name" value="SET_dom_sf"/>
</dbReference>
<feature type="domain" description="SET" evidence="1">
    <location>
        <begin position="133"/>
        <end position="381"/>
    </location>
</feature>
<dbReference type="GO" id="GO:0008170">
    <property type="term" value="F:N-methyltransferase activity"/>
    <property type="evidence" value="ECO:0007669"/>
    <property type="project" value="UniProtKB-ARBA"/>
</dbReference>
<dbReference type="PROSITE" id="PS50280">
    <property type="entry name" value="SET"/>
    <property type="match status" value="1"/>
</dbReference>
<dbReference type="AlphaFoldDB" id="A0A9J6CNW9"/>
<dbReference type="InterPro" id="IPR001214">
    <property type="entry name" value="SET_dom"/>
</dbReference>
<evidence type="ECO:0000313" key="3">
    <source>
        <dbReference type="Proteomes" id="UP001107558"/>
    </source>
</evidence>
<dbReference type="Gene3D" id="1.25.40.10">
    <property type="entry name" value="Tetratricopeptide repeat domain"/>
    <property type="match status" value="1"/>
</dbReference>
<dbReference type="EMBL" id="JADBJN010000001">
    <property type="protein sequence ID" value="KAG5683648.1"/>
    <property type="molecule type" value="Genomic_DNA"/>
</dbReference>
<dbReference type="SUPFAM" id="SSF82199">
    <property type="entry name" value="SET domain"/>
    <property type="match status" value="1"/>
</dbReference>
<dbReference type="Gene3D" id="2.170.270.10">
    <property type="entry name" value="SET domain"/>
    <property type="match status" value="1"/>
</dbReference>
<evidence type="ECO:0000259" key="1">
    <source>
        <dbReference type="PROSITE" id="PS50280"/>
    </source>
</evidence>
<dbReference type="PANTHER" id="PTHR47111:SF1">
    <property type="entry name" value="SET AND MYND DOMAIN-CONTAINING PROTEIN 4"/>
    <property type="match status" value="1"/>
</dbReference>
<dbReference type="Gene3D" id="6.10.140.2220">
    <property type="match status" value="1"/>
</dbReference>
<reference evidence="2" key="1">
    <citation type="submission" date="2021-03" db="EMBL/GenBank/DDBJ databases">
        <title>Chromosome level genome of the anhydrobiotic midge Polypedilum vanderplanki.</title>
        <authorList>
            <person name="Yoshida Y."/>
            <person name="Kikawada T."/>
            <person name="Gusev O."/>
        </authorList>
    </citation>
    <scope>NUCLEOTIDE SEQUENCE</scope>
    <source>
        <strain evidence="2">NIAS01</strain>
        <tissue evidence="2">Whole body or cell culture</tissue>
    </source>
</reference>
<dbReference type="SUPFAM" id="SSF48452">
    <property type="entry name" value="TPR-like"/>
    <property type="match status" value="1"/>
</dbReference>
<accession>A0A9J6CNW9</accession>
<dbReference type="Proteomes" id="UP001107558">
    <property type="component" value="Chromosome 1"/>
</dbReference>
<comment type="caution">
    <text evidence="2">The sequence shown here is derived from an EMBL/GenBank/DDBJ whole genome shotgun (WGS) entry which is preliminary data.</text>
</comment>
<name>A0A9J6CNW9_POLVA</name>
<dbReference type="GO" id="GO:0008757">
    <property type="term" value="F:S-adenosylmethionine-dependent methyltransferase activity"/>
    <property type="evidence" value="ECO:0007669"/>
    <property type="project" value="UniProtKB-ARBA"/>
</dbReference>
<dbReference type="InterPro" id="IPR011990">
    <property type="entry name" value="TPR-like_helical_dom_sf"/>
</dbReference>
<dbReference type="GO" id="GO:0008276">
    <property type="term" value="F:protein methyltransferase activity"/>
    <property type="evidence" value="ECO:0007669"/>
    <property type="project" value="UniProtKB-ARBA"/>
</dbReference>
<organism evidence="2 3">
    <name type="scientific">Polypedilum vanderplanki</name>
    <name type="common">Sleeping chironomid midge</name>
    <dbReference type="NCBI Taxonomy" id="319348"/>
    <lineage>
        <taxon>Eukaryota</taxon>
        <taxon>Metazoa</taxon>
        <taxon>Ecdysozoa</taxon>
        <taxon>Arthropoda</taxon>
        <taxon>Hexapoda</taxon>
        <taxon>Insecta</taxon>
        <taxon>Pterygota</taxon>
        <taxon>Neoptera</taxon>
        <taxon>Endopterygota</taxon>
        <taxon>Diptera</taxon>
        <taxon>Nematocera</taxon>
        <taxon>Chironomoidea</taxon>
        <taxon>Chironomidae</taxon>
        <taxon>Chironominae</taxon>
        <taxon>Polypedilum</taxon>
        <taxon>Polypedilum</taxon>
    </lineage>
</organism>
<dbReference type="Gene3D" id="1.10.220.160">
    <property type="match status" value="1"/>
</dbReference>
<proteinExistence type="predicted"/>
<dbReference type="Pfam" id="PF00856">
    <property type="entry name" value="SET"/>
    <property type="match status" value="1"/>
</dbReference>